<comment type="caution">
    <text evidence="3">The sequence shown here is derived from an EMBL/GenBank/DDBJ whole genome shotgun (WGS) entry which is preliminary data.</text>
</comment>
<proteinExistence type="predicted"/>
<organism evidence="3 4">
    <name type="scientific">Puccinia graminis f. sp. tritici</name>
    <dbReference type="NCBI Taxonomy" id="56615"/>
    <lineage>
        <taxon>Eukaryota</taxon>
        <taxon>Fungi</taxon>
        <taxon>Dikarya</taxon>
        <taxon>Basidiomycota</taxon>
        <taxon>Pucciniomycotina</taxon>
        <taxon>Pucciniomycetes</taxon>
        <taxon>Pucciniales</taxon>
        <taxon>Pucciniaceae</taxon>
        <taxon>Puccinia</taxon>
    </lineage>
</organism>
<feature type="transmembrane region" description="Helical" evidence="2">
    <location>
        <begin position="73"/>
        <end position="96"/>
    </location>
</feature>
<feature type="transmembrane region" description="Helical" evidence="2">
    <location>
        <begin position="124"/>
        <end position="142"/>
    </location>
</feature>
<accession>A0A5B0MSI6</accession>
<reference evidence="3 4" key="1">
    <citation type="submission" date="2019-05" db="EMBL/GenBank/DDBJ databases">
        <title>Emergence of the Ug99 lineage of the wheat stem rust pathogen through somatic hybridization.</title>
        <authorList>
            <person name="Li F."/>
            <person name="Upadhyaya N.M."/>
            <person name="Sperschneider J."/>
            <person name="Matny O."/>
            <person name="Nguyen-Phuc H."/>
            <person name="Mago R."/>
            <person name="Raley C."/>
            <person name="Miller M.E."/>
            <person name="Silverstein K.A.T."/>
            <person name="Henningsen E."/>
            <person name="Hirsch C.D."/>
            <person name="Visser B."/>
            <person name="Pretorius Z.A."/>
            <person name="Steffenson B.J."/>
            <person name="Schwessinger B."/>
            <person name="Dodds P.N."/>
            <person name="Figueroa M."/>
        </authorList>
    </citation>
    <scope>NUCLEOTIDE SEQUENCE [LARGE SCALE GENOMIC DNA]</scope>
    <source>
        <strain evidence="3">21-0</strain>
    </source>
</reference>
<keyword evidence="2" id="KW-0472">Membrane</keyword>
<evidence type="ECO:0000256" key="2">
    <source>
        <dbReference type="SAM" id="Phobius"/>
    </source>
</evidence>
<feature type="region of interest" description="Disordered" evidence="1">
    <location>
        <begin position="233"/>
        <end position="253"/>
    </location>
</feature>
<dbReference type="AlphaFoldDB" id="A0A5B0MSI6"/>
<dbReference type="OMA" id="MKMPGIG"/>
<keyword evidence="2" id="KW-1133">Transmembrane helix</keyword>
<evidence type="ECO:0000313" key="3">
    <source>
        <dbReference type="EMBL" id="KAA1079333.1"/>
    </source>
</evidence>
<name>A0A5B0MSI6_PUCGR</name>
<dbReference type="OrthoDB" id="2504001at2759"/>
<protein>
    <submittedName>
        <fullName evidence="3">Uncharacterized protein</fullName>
    </submittedName>
</protein>
<feature type="compositionally biased region" description="Basic and acidic residues" evidence="1">
    <location>
        <begin position="242"/>
        <end position="253"/>
    </location>
</feature>
<dbReference type="EMBL" id="VSWC01000132">
    <property type="protein sequence ID" value="KAA1079333.1"/>
    <property type="molecule type" value="Genomic_DNA"/>
</dbReference>
<sequence length="253" mass="28727">MAFFIPVPASSFTFPHRSQVIANFYAHTNPESHPFPQPIELRSSVSEEEWQTRTVAIWNHFARYTWSKLLRAYLILALVFSLIGPITTNLIVHRIIYNGVEPLSLNPSDDEIRERLSLIRRGHLINFIAIILIFLIIWVPYLSYKSLGRRRLVALLSSFNQADAAKGNMQALNWICNRTSTFQSSGTIAIELPVAFVSAHQPTLFHQAAYLPEYLHKPTSSQAPPMYGYEAAQNGQVYDGTTKPEQRDVGRKA</sequence>
<keyword evidence="4" id="KW-1185">Reference proteome</keyword>
<evidence type="ECO:0000313" key="4">
    <source>
        <dbReference type="Proteomes" id="UP000324748"/>
    </source>
</evidence>
<dbReference type="Proteomes" id="UP000324748">
    <property type="component" value="Unassembled WGS sequence"/>
</dbReference>
<keyword evidence="2" id="KW-0812">Transmembrane</keyword>
<evidence type="ECO:0000256" key="1">
    <source>
        <dbReference type="SAM" id="MobiDB-lite"/>
    </source>
</evidence>
<gene>
    <name evidence="3" type="ORF">PGT21_008455</name>
</gene>